<dbReference type="EMBL" id="AWWV01011081">
    <property type="protein sequence ID" value="OMO74645.1"/>
    <property type="molecule type" value="Genomic_DNA"/>
</dbReference>
<reference evidence="1 2" key="1">
    <citation type="submission" date="2013-09" db="EMBL/GenBank/DDBJ databases">
        <title>Corchorus capsularis genome sequencing.</title>
        <authorList>
            <person name="Alam M."/>
            <person name="Haque M.S."/>
            <person name="Islam M.S."/>
            <person name="Emdad E.M."/>
            <person name="Islam M.M."/>
            <person name="Ahmed B."/>
            <person name="Halim A."/>
            <person name="Hossen Q.M.M."/>
            <person name="Hossain M.Z."/>
            <person name="Ahmed R."/>
            <person name="Khan M.M."/>
            <person name="Islam R."/>
            <person name="Rashid M.M."/>
            <person name="Khan S.A."/>
            <person name="Rahman M.S."/>
            <person name="Alam M."/>
        </authorList>
    </citation>
    <scope>NUCLEOTIDE SEQUENCE [LARGE SCALE GENOMIC DNA]</scope>
    <source>
        <strain evidence="2">cv. CVL-1</strain>
        <tissue evidence="1">Whole seedling</tissue>
    </source>
</reference>
<keyword evidence="2" id="KW-1185">Reference proteome</keyword>
<evidence type="ECO:0000313" key="1">
    <source>
        <dbReference type="EMBL" id="OMO74645.1"/>
    </source>
</evidence>
<name>A0A1R3HWA5_COCAP</name>
<accession>A0A1R3HWA5</accession>
<proteinExistence type="predicted"/>
<comment type="caution">
    <text evidence="1">The sequence shown here is derived from an EMBL/GenBank/DDBJ whole genome shotgun (WGS) entry which is preliminary data.</text>
</comment>
<dbReference type="Proteomes" id="UP000188268">
    <property type="component" value="Unassembled WGS sequence"/>
</dbReference>
<gene>
    <name evidence="1" type="ORF">CCACVL1_16554</name>
</gene>
<protein>
    <submittedName>
        <fullName evidence="1">Uncharacterized protein</fullName>
    </submittedName>
</protein>
<sequence length="31" mass="3521">MPTQPLIHARLMEEVFAVGKKPTIIVVLELF</sequence>
<dbReference type="AlphaFoldDB" id="A0A1R3HWA5"/>
<dbReference type="Gramene" id="OMO74645">
    <property type="protein sequence ID" value="OMO74645"/>
    <property type="gene ID" value="CCACVL1_16554"/>
</dbReference>
<evidence type="ECO:0000313" key="2">
    <source>
        <dbReference type="Proteomes" id="UP000188268"/>
    </source>
</evidence>
<organism evidence="1 2">
    <name type="scientific">Corchorus capsularis</name>
    <name type="common">Jute</name>
    <dbReference type="NCBI Taxonomy" id="210143"/>
    <lineage>
        <taxon>Eukaryota</taxon>
        <taxon>Viridiplantae</taxon>
        <taxon>Streptophyta</taxon>
        <taxon>Embryophyta</taxon>
        <taxon>Tracheophyta</taxon>
        <taxon>Spermatophyta</taxon>
        <taxon>Magnoliopsida</taxon>
        <taxon>eudicotyledons</taxon>
        <taxon>Gunneridae</taxon>
        <taxon>Pentapetalae</taxon>
        <taxon>rosids</taxon>
        <taxon>malvids</taxon>
        <taxon>Malvales</taxon>
        <taxon>Malvaceae</taxon>
        <taxon>Grewioideae</taxon>
        <taxon>Apeibeae</taxon>
        <taxon>Corchorus</taxon>
    </lineage>
</organism>